<organism evidence="1">
    <name type="scientific">Ignisphaera aggregans</name>
    <dbReference type="NCBI Taxonomy" id="334771"/>
    <lineage>
        <taxon>Archaea</taxon>
        <taxon>Thermoproteota</taxon>
        <taxon>Thermoprotei</taxon>
        <taxon>Desulfurococcales</taxon>
        <taxon>Desulfurococcaceae</taxon>
        <taxon>Ignisphaera</taxon>
    </lineage>
</organism>
<accession>A0A7J3JQY6</accession>
<comment type="caution">
    <text evidence="1">The sequence shown here is derived from an EMBL/GenBank/DDBJ whole genome shotgun (WGS) entry which is preliminary data.</text>
</comment>
<proteinExistence type="predicted"/>
<sequence>MEEEILNKILHIRGVSGYSLNGEVLTIYVEDEETKKTLALPNEVQKFKVEIVVTGRFVPL</sequence>
<gene>
    <name evidence="1" type="ORF">ENU30_04240</name>
</gene>
<reference evidence="1" key="1">
    <citation type="journal article" date="2020" name="mSystems">
        <title>Genome- and Community-Level Interaction Insights into Carbon Utilization and Element Cycling Functions of Hydrothermarchaeota in Hydrothermal Sediment.</title>
        <authorList>
            <person name="Zhou Z."/>
            <person name="Liu Y."/>
            <person name="Xu W."/>
            <person name="Pan J."/>
            <person name="Luo Z.H."/>
            <person name="Li M."/>
        </authorList>
    </citation>
    <scope>NUCLEOTIDE SEQUENCE [LARGE SCALE GENOMIC DNA]</scope>
    <source>
        <strain evidence="1">SpSt-657</strain>
    </source>
</reference>
<dbReference type="AlphaFoldDB" id="A0A7J3JQY6"/>
<dbReference type="EMBL" id="DTBZ01000081">
    <property type="protein sequence ID" value="HGQ18167.1"/>
    <property type="molecule type" value="Genomic_DNA"/>
</dbReference>
<protein>
    <submittedName>
        <fullName evidence="1">Uncharacterized protein</fullName>
    </submittedName>
</protein>
<evidence type="ECO:0000313" key="1">
    <source>
        <dbReference type="EMBL" id="HGQ18167.1"/>
    </source>
</evidence>
<name>A0A7J3JQY6_9CREN</name>